<dbReference type="Gene3D" id="2.130.10.10">
    <property type="entry name" value="YVTN repeat-like/Quinoprotein amine dehydrogenase"/>
    <property type="match status" value="1"/>
</dbReference>
<dbReference type="GO" id="GO:0005643">
    <property type="term" value="C:nuclear pore"/>
    <property type="evidence" value="ECO:0007669"/>
    <property type="project" value="TreeGrafter"/>
</dbReference>
<dbReference type="InterPro" id="IPR045139">
    <property type="entry name" value="Aladin"/>
</dbReference>
<dbReference type="GO" id="GO:0006913">
    <property type="term" value="P:nucleocytoplasmic transport"/>
    <property type="evidence" value="ECO:0007669"/>
    <property type="project" value="TreeGrafter"/>
</dbReference>
<dbReference type="InterPro" id="IPR036322">
    <property type="entry name" value="WD40_repeat_dom_sf"/>
</dbReference>
<organism evidence="2">
    <name type="scientific">Tabanus bromius</name>
    <name type="common">Band-eyed brown horse fly</name>
    <dbReference type="NCBI Taxonomy" id="304241"/>
    <lineage>
        <taxon>Eukaryota</taxon>
        <taxon>Metazoa</taxon>
        <taxon>Ecdysozoa</taxon>
        <taxon>Arthropoda</taxon>
        <taxon>Hexapoda</taxon>
        <taxon>Insecta</taxon>
        <taxon>Pterygota</taxon>
        <taxon>Neoptera</taxon>
        <taxon>Endopterygota</taxon>
        <taxon>Diptera</taxon>
        <taxon>Brachycera</taxon>
        <taxon>Tabanomorpha</taxon>
        <taxon>Tabanoidea</taxon>
        <taxon>Tabanidae</taxon>
        <taxon>Tabanus</taxon>
    </lineage>
</organism>
<dbReference type="SMART" id="SM00320">
    <property type="entry name" value="WD40"/>
    <property type="match status" value="4"/>
</dbReference>
<dbReference type="SUPFAM" id="SSF50978">
    <property type="entry name" value="WD40 repeat-like"/>
    <property type="match status" value="1"/>
</dbReference>
<name>A0A0K8TLG4_TABBR</name>
<accession>A0A0K8TLG4</accession>
<protein>
    <submittedName>
        <fullName evidence="2">Putative aladin-like protein</fullName>
    </submittedName>
</protein>
<sequence>VSSSDNSYYDGDIKFCSVPLRRWTRQHAPESYPEINLGQEIYRGLSEKSEDPRRTLIIPVNESLVKKVVRTYFEEGFVEAIKEAKNAQNASTSFISRLASCTLKVIEIANSIKLFFMPYWKSYGLESVEKFVETRDWKKSYIRYISWHPNVFKLAVAALDDSIRIYRHDISLVPVLKSWTQKHIMCMAWRPFCADELAVGCESGVLIWSIDPSLAATRPPTQIGRLIHEGHKYIISVDWHPTGELLATSSINDPSVLVWDPDQNRNHVLRRTMPPSSFIKWSPNMGYLFNATCDNVFRVWETRNFTPERWKTASGYIKSAVWAPDSSCLLFVHSNESILYRLQFTEEGLLISSSLPKQALPVADLSKVIVAEKEIGGLPQALAWDPLGHFLAVSFKDSSIVAIFTTTITKHNFNISPTSFIEGDGDEYPSFICFQNKYRDMLPNILTIGWSSGRVEFISVVNI</sequence>
<proteinExistence type="evidence at transcript level"/>
<dbReference type="Pfam" id="PF25460">
    <property type="entry name" value="Beta-prop_Aladin"/>
    <property type="match status" value="1"/>
</dbReference>
<evidence type="ECO:0000259" key="1">
    <source>
        <dbReference type="Pfam" id="PF25460"/>
    </source>
</evidence>
<dbReference type="EMBL" id="GDAI01002590">
    <property type="protein sequence ID" value="JAI15013.1"/>
    <property type="molecule type" value="mRNA"/>
</dbReference>
<feature type="non-terminal residue" evidence="2">
    <location>
        <position position="1"/>
    </location>
</feature>
<dbReference type="InterPro" id="IPR001680">
    <property type="entry name" value="WD40_rpt"/>
</dbReference>
<feature type="domain" description="Aladin seven-bladed propeller" evidence="1">
    <location>
        <begin position="126"/>
        <end position="459"/>
    </location>
</feature>
<evidence type="ECO:0000313" key="2">
    <source>
        <dbReference type="EMBL" id="JAI15013.1"/>
    </source>
</evidence>
<reference evidence="2" key="1">
    <citation type="journal article" date="2015" name="Insect Biochem. Mol. Biol.">
        <title>An insight into the sialome of the horse fly, Tabanus bromius.</title>
        <authorList>
            <person name="Ribeiro J.M."/>
            <person name="Kazimirova M."/>
            <person name="Takac P."/>
            <person name="Andersen J.F."/>
            <person name="Francischetti I.M."/>
        </authorList>
    </citation>
    <scope>NUCLEOTIDE SEQUENCE</scope>
</reference>
<dbReference type="PANTHER" id="PTHR14494:SF0">
    <property type="entry name" value="ALADIN"/>
    <property type="match status" value="1"/>
</dbReference>
<dbReference type="InterPro" id="IPR015943">
    <property type="entry name" value="WD40/YVTN_repeat-like_dom_sf"/>
</dbReference>
<dbReference type="AlphaFoldDB" id="A0A0K8TLG4"/>
<dbReference type="InterPro" id="IPR057403">
    <property type="entry name" value="Beta-prop_Aladin"/>
</dbReference>
<dbReference type="PANTHER" id="PTHR14494">
    <property type="entry name" value="ALADIN/ADRACALIN/AAAS"/>
    <property type="match status" value="1"/>
</dbReference>